<name>A0A6S6WLQ4_9GAMM</name>
<dbReference type="AlphaFoldDB" id="A0A6S6WLQ4"/>
<sequence length="73" mass="8063">MSLIIRVLGIAVGLVMLLMGGWLIYKPVFGNMLESLNAVVFILLGFLFITVLPEEVIYFESNTGNYKPVVVDA</sequence>
<keyword evidence="3" id="KW-1185">Reference proteome</keyword>
<dbReference type="RefSeq" id="WP_173919476.1">
    <property type="nucleotide sequence ID" value="NZ_CADCXY010000001.1"/>
</dbReference>
<keyword evidence="1" id="KW-0472">Membrane</keyword>
<feature type="transmembrane region" description="Helical" evidence="1">
    <location>
        <begin position="7"/>
        <end position="25"/>
    </location>
</feature>
<feature type="transmembrane region" description="Helical" evidence="1">
    <location>
        <begin position="37"/>
        <end position="59"/>
    </location>
</feature>
<evidence type="ECO:0000313" key="3">
    <source>
        <dbReference type="Proteomes" id="UP000481517"/>
    </source>
</evidence>
<dbReference type="Proteomes" id="UP000481517">
    <property type="component" value="Unassembled WGS sequence"/>
</dbReference>
<evidence type="ECO:0000313" key="2">
    <source>
        <dbReference type="EMBL" id="CAB0149871.1"/>
    </source>
</evidence>
<gene>
    <name evidence="2" type="ORF">PSI9734_00446</name>
</gene>
<dbReference type="EMBL" id="CADCXY010000001">
    <property type="protein sequence ID" value="CAB0149871.1"/>
    <property type="molecule type" value="Genomic_DNA"/>
</dbReference>
<keyword evidence="1" id="KW-0812">Transmembrane</keyword>
<proteinExistence type="predicted"/>
<evidence type="ECO:0000256" key="1">
    <source>
        <dbReference type="SAM" id="Phobius"/>
    </source>
</evidence>
<organism evidence="2 3">
    <name type="scientific">Pseudidiomarina piscicola</name>
    <dbReference type="NCBI Taxonomy" id="2614830"/>
    <lineage>
        <taxon>Bacteria</taxon>
        <taxon>Pseudomonadati</taxon>
        <taxon>Pseudomonadota</taxon>
        <taxon>Gammaproteobacteria</taxon>
        <taxon>Alteromonadales</taxon>
        <taxon>Idiomarinaceae</taxon>
        <taxon>Pseudidiomarina</taxon>
    </lineage>
</organism>
<keyword evidence="1" id="KW-1133">Transmembrane helix</keyword>
<protein>
    <submittedName>
        <fullName evidence="2">Uncharacterized protein</fullName>
    </submittedName>
</protein>
<reference evidence="2 3" key="1">
    <citation type="submission" date="2020-02" db="EMBL/GenBank/DDBJ databases">
        <authorList>
            <person name="Rodrigo-Torres L."/>
            <person name="Arahal R. D."/>
            <person name="Lucena T."/>
        </authorList>
    </citation>
    <scope>NUCLEOTIDE SEQUENCE [LARGE SCALE GENOMIC DNA]</scope>
    <source>
        <strain evidence="2 3">CECT 9734</strain>
    </source>
</reference>
<accession>A0A6S6WLQ4</accession>